<accession>A0A226DKU2</accession>
<comment type="similarity">
    <text evidence="1 6">Belongs to the universal ribosomal protein uL22 family.</text>
</comment>
<reference evidence="8 9" key="1">
    <citation type="submission" date="2015-12" db="EMBL/GenBank/DDBJ databases">
        <title>The genome of Folsomia candida.</title>
        <authorList>
            <person name="Faddeeva A."/>
            <person name="Derks M.F."/>
            <person name="Anvar Y."/>
            <person name="Smit S."/>
            <person name="Van Straalen N."/>
            <person name="Roelofs D."/>
        </authorList>
    </citation>
    <scope>NUCLEOTIDE SEQUENCE [LARGE SCALE GENOMIC DNA]</scope>
    <source>
        <strain evidence="8 9">VU population</strain>
        <tissue evidence="8">Whole body</tissue>
    </source>
</reference>
<proteinExistence type="inferred from homology"/>
<dbReference type="InterPro" id="IPR047867">
    <property type="entry name" value="Ribosomal_uL22_bac/org-type"/>
</dbReference>
<name>A0A226DKU2_FOLCA</name>
<dbReference type="GO" id="GO:0003735">
    <property type="term" value="F:structural constituent of ribosome"/>
    <property type="evidence" value="ECO:0007669"/>
    <property type="project" value="InterPro"/>
</dbReference>
<dbReference type="SUPFAM" id="SSF54843">
    <property type="entry name" value="Ribosomal protein L22"/>
    <property type="match status" value="1"/>
</dbReference>
<keyword evidence="7" id="KW-0812">Transmembrane</keyword>
<dbReference type="EMBL" id="LNIX01000017">
    <property type="protein sequence ID" value="OXA45740.1"/>
    <property type="molecule type" value="Genomic_DNA"/>
</dbReference>
<dbReference type="GO" id="GO:0005762">
    <property type="term" value="C:mitochondrial large ribosomal subunit"/>
    <property type="evidence" value="ECO:0007669"/>
    <property type="project" value="TreeGrafter"/>
</dbReference>
<keyword evidence="7" id="KW-1133">Transmembrane helix</keyword>
<gene>
    <name evidence="8" type="ORF">Fcan01_19748</name>
</gene>
<evidence type="ECO:0000313" key="8">
    <source>
        <dbReference type="EMBL" id="OXA45740.1"/>
    </source>
</evidence>
<dbReference type="PANTHER" id="PTHR13501:SF8">
    <property type="entry name" value="LARGE RIBOSOMAL SUBUNIT PROTEIN UL22M"/>
    <property type="match status" value="1"/>
</dbReference>
<dbReference type="InterPro" id="IPR001063">
    <property type="entry name" value="Ribosomal_uL22"/>
</dbReference>
<dbReference type="OrthoDB" id="416470at2759"/>
<dbReference type="Pfam" id="PF00237">
    <property type="entry name" value="Ribosomal_L22"/>
    <property type="match status" value="1"/>
</dbReference>
<sequence length="214" mass="24728">MIRNLAKRCSMIYNGLGSIVVTPSILAPRMISTSVPTLMPYEHQRGPKDWPRYNKKIFPPQEIGEKPRPAYVCHMKCDIKYSPDKMWWVACLVRGMPVDEAVKQLCYVKRKGAGYVKQVILEAQALAVRDHNVEFKSNLWVAESFASKGYVVKGVRRHARKRFGLVEYKHCHYYVRLEEGPPPENYYLPNQPDGPTLLQRWIEGRRQLRVAGAL</sequence>
<evidence type="ECO:0000256" key="4">
    <source>
        <dbReference type="ARBA" id="ARBA00035286"/>
    </source>
</evidence>
<evidence type="ECO:0000256" key="5">
    <source>
        <dbReference type="ARBA" id="ARBA00035506"/>
    </source>
</evidence>
<evidence type="ECO:0000256" key="2">
    <source>
        <dbReference type="ARBA" id="ARBA00022980"/>
    </source>
</evidence>
<dbReference type="OMA" id="HKVIRQM"/>
<feature type="transmembrane region" description="Helical" evidence="7">
    <location>
        <begin position="12"/>
        <end position="31"/>
    </location>
</feature>
<dbReference type="InterPro" id="IPR036394">
    <property type="entry name" value="Ribosomal_uL22_sf"/>
</dbReference>
<comment type="caution">
    <text evidence="8">The sequence shown here is derived from an EMBL/GenBank/DDBJ whole genome shotgun (WGS) entry which is preliminary data.</text>
</comment>
<keyword evidence="2 6" id="KW-0689">Ribosomal protein</keyword>
<dbReference type="PANTHER" id="PTHR13501">
    <property type="entry name" value="CHLOROPLAST 50S RIBOSOMAL PROTEIN L22-RELATED"/>
    <property type="match status" value="1"/>
</dbReference>
<dbReference type="Gene3D" id="3.90.470.10">
    <property type="entry name" value="Ribosomal protein L22/L17"/>
    <property type="match status" value="1"/>
</dbReference>
<evidence type="ECO:0000313" key="9">
    <source>
        <dbReference type="Proteomes" id="UP000198287"/>
    </source>
</evidence>
<protein>
    <recommendedName>
        <fullName evidence="4">Large ribosomal subunit protein uL22m</fullName>
    </recommendedName>
    <alternativeName>
        <fullName evidence="5">39S ribosomal protein L22, mitochondrial</fullName>
    </alternativeName>
</protein>
<evidence type="ECO:0000256" key="6">
    <source>
        <dbReference type="RuleBase" id="RU004005"/>
    </source>
</evidence>
<evidence type="ECO:0000256" key="7">
    <source>
        <dbReference type="SAM" id="Phobius"/>
    </source>
</evidence>
<evidence type="ECO:0000256" key="1">
    <source>
        <dbReference type="ARBA" id="ARBA00009451"/>
    </source>
</evidence>
<keyword evidence="7" id="KW-0472">Membrane</keyword>
<keyword evidence="9" id="KW-1185">Reference proteome</keyword>
<evidence type="ECO:0000256" key="3">
    <source>
        <dbReference type="ARBA" id="ARBA00023274"/>
    </source>
</evidence>
<organism evidence="8 9">
    <name type="scientific">Folsomia candida</name>
    <name type="common">Springtail</name>
    <dbReference type="NCBI Taxonomy" id="158441"/>
    <lineage>
        <taxon>Eukaryota</taxon>
        <taxon>Metazoa</taxon>
        <taxon>Ecdysozoa</taxon>
        <taxon>Arthropoda</taxon>
        <taxon>Hexapoda</taxon>
        <taxon>Collembola</taxon>
        <taxon>Entomobryomorpha</taxon>
        <taxon>Isotomoidea</taxon>
        <taxon>Isotomidae</taxon>
        <taxon>Proisotominae</taxon>
        <taxon>Folsomia</taxon>
    </lineage>
</organism>
<dbReference type="AlphaFoldDB" id="A0A226DKU2"/>
<dbReference type="Proteomes" id="UP000198287">
    <property type="component" value="Unassembled WGS sequence"/>
</dbReference>
<dbReference type="STRING" id="158441.A0A226DKU2"/>
<dbReference type="GO" id="GO:0006412">
    <property type="term" value="P:translation"/>
    <property type="evidence" value="ECO:0007669"/>
    <property type="project" value="InterPro"/>
</dbReference>
<keyword evidence="3 6" id="KW-0687">Ribonucleoprotein</keyword>